<feature type="compositionally biased region" description="Polar residues" evidence="1">
    <location>
        <begin position="190"/>
        <end position="219"/>
    </location>
</feature>
<keyword evidence="3" id="KW-1185">Reference proteome</keyword>
<accession>A0A9P6LAQ1</accession>
<proteinExistence type="predicted"/>
<comment type="caution">
    <text evidence="2">The sequence shown here is derived from an EMBL/GenBank/DDBJ whole genome shotgun (WGS) entry which is preliminary data.</text>
</comment>
<reference evidence="2" key="1">
    <citation type="journal article" date="2020" name="Nat. Commun.">
        <title>Large-scale genome sequencing of mycorrhizal fungi provides insights into the early evolution of symbiotic traits.</title>
        <authorList>
            <person name="Miyauchi S."/>
            <person name="Kiss E."/>
            <person name="Kuo A."/>
            <person name="Drula E."/>
            <person name="Kohler A."/>
            <person name="Sanchez-Garcia M."/>
            <person name="Morin E."/>
            <person name="Andreopoulos B."/>
            <person name="Barry K.W."/>
            <person name="Bonito G."/>
            <person name="Buee M."/>
            <person name="Carver A."/>
            <person name="Chen C."/>
            <person name="Cichocki N."/>
            <person name="Clum A."/>
            <person name="Culley D."/>
            <person name="Crous P.W."/>
            <person name="Fauchery L."/>
            <person name="Girlanda M."/>
            <person name="Hayes R.D."/>
            <person name="Keri Z."/>
            <person name="LaButti K."/>
            <person name="Lipzen A."/>
            <person name="Lombard V."/>
            <person name="Magnuson J."/>
            <person name="Maillard F."/>
            <person name="Murat C."/>
            <person name="Nolan M."/>
            <person name="Ohm R.A."/>
            <person name="Pangilinan J."/>
            <person name="Pereira M.F."/>
            <person name="Perotto S."/>
            <person name="Peter M."/>
            <person name="Pfister S."/>
            <person name="Riley R."/>
            <person name="Sitrit Y."/>
            <person name="Stielow J.B."/>
            <person name="Szollosi G."/>
            <person name="Zifcakova L."/>
            <person name="Stursova M."/>
            <person name="Spatafora J.W."/>
            <person name="Tedersoo L."/>
            <person name="Vaario L.M."/>
            <person name="Yamada A."/>
            <person name="Yan M."/>
            <person name="Wang P."/>
            <person name="Xu J."/>
            <person name="Bruns T."/>
            <person name="Baldrian P."/>
            <person name="Vilgalys R."/>
            <person name="Dunand C."/>
            <person name="Henrissat B."/>
            <person name="Grigoriev I.V."/>
            <person name="Hibbett D."/>
            <person name="Nagy L.G."/>
            <person name="Martin F.M."/>
        </authorList>
    </citation>
    <scope>NUCLEOTIDE SEQUENCE</scope>
    <source>
        <strain evidence="2">UH-Tt-Lm1</strain>
    </source>
</reference>
<evidence type="ECO:0000313" key="2">
    <source>
        <dbReference type="EMBL" id="KAF9789734.1"/>
    </source>
</evidence>
<organism evidence="2 3">
    <name type="scientific">Thelephora terrestris</name>
    <dbReference type="NCBI Taxonomy" id="56493"/>
    <lineage>
        <taxon>Eukaryota</taxon>
        <taxon>Fungi</taxon>
        <taxon>Dikarya</taxon>
        <taxon>Basidiomycota</taxon>
        <taxon>Agaricomycotina</taxon>
        <taxon>Agaricomycetes</taxon>
        <taxon>Thelephorales</taxon>
        <taxon>Thelephoraceae</taxon>
        <taxon>Thelephora</taxon>
    </lineage>
</organism>
<dbReference type="Proteomes" id="UP000736335">
    <property type="component" value="Unassembled WGS sequence"/>
</dbReference>
<dbReference type="AlphaFoldDB" id="A0A9P6LAQ1"/>
<gene>
    <name evidence="2" type="ORF">BJ322DRAFT_1105594</name>
</gene>
<evidence type="ECO:0000313" key="3">
    <source>
        <dbReference type="Proteomes" id="UP000736335"/>
    </source>
</evidence>
<reference evidence="2" key="2">
    <citation type="submission" date="2020-11" db="EMBL/GenBank/DDBJ databases">
        <authorList>
            <consortium name="DOE Joint Genome Institute"/>
            <person name="Kuo A."/>
            <person name="Miyauchi S."/>
            <person name="Kiss E."/>
            <person name="Drula E."/>
            <person name="Kohler A."/>
            <person name="Sanchez-Garcia M."/>
            <person name="Andreopoulos B."/>
            <person name="Barry K.W."/>
            <person name="Bonito G."/>
            <person name="Buee M."/>
            <person name="Carver A."/>
            <person name="Chen C."/>
            <person name="Cichocki N."/>
            <person name="Clum A."/>
            <person name="Culley D."/>
            <person name="Crous P.W."/>
            <person name="Fauchery L."/>
            <person name="Girlanda M."/>
            <person name="Hayes R."/>
            <person name="Keri Z."/>
            <person name="Labutti K."/>
            <person name="Lipzen A."/>
            <person name="Lombard V."/>
            <person name="Magnuson J."/>
            <person name="Maillard F."/>
            <person name="Morin E."/>
            <person name="Murat C."/>
            <person name="Nolan M."/>
            <person name="Ohm R."/>
            <person name="Pangilinan J."/>
            <person name="Pereira M."/>
            <person name="Perotto S."/>
            <person name="Peter M."/>
            <person name="Riley R."/>
            <person name="Sitrit Y."/>
            <person name="Stielow B."/>
            <person name="Szollosi G."/>
            <person name="Zifcakova L."/>
            <person name="Stursova M."/>
            <person name="Spatafora J.W."/>
            <person name="Tedersoo L."/>
            <person name="Vaario L.-M."/>
            <person name="Yamada A."/>
            <person name="Yan M."/>
            <person name="Wang P."/>
            <person name="Xu J."/>
            <person name="Bruns T."/>
            <person name="Baldrian P."/>
            <person name="Vilgalys R."/>
            <person name="Henrissat B."/>
            <person name="Grigoriev I.V."/>
            <person name="Hibbett D."/>
            <person name="Nagy L.G."/>
            <person name="Martin F.M."/>
        </authorList>
    </citation>
    <scope>NUCLEOTIDE SEQUENCE</scope>
    <source>
        <strain evidence="2">UH-Tt-Lm1</strain>
    </source>
</reference>
<dbReference type="EMBL" id="WIUZ02000003">
    <property type="protein sequence ID" value="KAF9789734.1"/>
    <property type="molecule type" value="Genomic_DNA"/>
</dbReference>
<name>A0A9P6LAQ1_9AGAM</name>
<sequence>MMNVWAILSENKFEVIEQDDPPTVSWSGGRESPLFPLYIQCRSQEDAMGVRNIHRPLVALYNAFADEVELARAIHHSLNCSSIMSDVSVWFIMLNGLSFRGILISNSDLDGQTRNFRYRSWRKGGSFKEALMIMALQGEKQHLTAIKASPPPASPASTSFEHLSISSLSLQDDSERFIMSPPVSACGRKVTQNLDTTTNRPGPSNRPGSSHQNIPTTNGRKAKPRAPPMLKNFRQQSVFPARLSNRVYKYIRSAAGTVGTIHDESGVVSHLTSEEYRALGSIRAAYLDSHGYGVAEVEQILYAFEAPTVGEFIGYAEGCGMSVVELEWFWNLE</sequence>
<protein>
    <submittedName>
        <fullName evidence="2">Uncharacterized protein</fullName>
    </submittedName>
</protein>
<feature type="region of interest" description="Disordered" evidence="1">
    <location>
        <begin position="189"/>
        <end position="227"/>
    </location>
</feature>
<evidence type="ECO:0000256" key="1">
    <source>
        <dbReference type="SAM" id="MobiDB-lite"/>
    </source>
</evidence>